<dbReference type="Proteomes" id="UP000433181">
    <property type="component" value="Unassembled WGS sequence"/>
</dbReference>
<dbReference type="GeneID" id="96779199"/>
<dbReference type="SUPFAM" id="SSF81301">
    <property type="entry name" value="Nucleotidyltransferase"/>
    <property type="match status" value="1"/>
</dbReference>
<feature type="domain" description="Polymerase beta nucleotidyltransferase" evidence="1">
    <location>
        <begin position="25"/>
        <end position="91"/>
    </location>
</feature>
<dbReference type="Gene3D" id="3.30.460.10">
    <property type="entry name" value="Beta Polymerase, domain 2"/>
    <property type="match status" value="1"/>
</dbReference>
<organism evidence="2 3">
    <name type="scientific">Anaerovibrio slackiae</name>
    <dbReference type="NCBI Taxonomy" id="2652309"/>
    <lineage>
        <taxon>Bacteria</taxon>
        <taxon>Bacillati</taxon>
        <taxon>Bacillota</taxon>
        <taxon>Negativicutes</taxon>
        <taxon>Selenomonadales</taxon>
        <taxon>Selenomonadaceae</taxon>
        <taxon>Anaerovibrio</taxon>
    </lineage>
</organism>
<gene>
    <name evidence="2" type="ORF">FYJ84_09715</name>
</gene>
<evidence type="ECO:0000313" key="3">
    <source>
        <dbReference type="Proteomes" id="UP000433181"/>
    </source>
</evidence>
<dbReference type="AlphaFoldDB" id="A0A6I2UJA2"/>
<name>A0A6I2UJA2_9FIRM</name>
<evidence type="ECO:0000313" key="2">
    <source>
        <dbReference type="EMBL" id="MSU09261.1"/>
    </source>
</evidence>
<dbReference type="CDD" id="cd05403">
    <property type="entry name" value="NT_KNTase_like"/>
    <property type="match status" value="1"/>
</dbReference>
<keyword evidence="3" id="KW-1185">Reference proteome</keyword>
<dbReference type="InterPro" id="IPR043519">
    <property type="entry name" value="NT_sf"/>
</dbReference>
<evidence type="ECO:0000259" key="1">
    <source>
        <dbReference type="Pfam" id="PF18765"/>
    </source>
</evidence>
<proteinExistence type="predicted"/>
<sequence>MWKAVAKPFMNIEKIHPHQQEAVGKMVELCKQDPNIKRVVIFGSSVRDDCRPDSDIDIYYEFEGNKTPWPSLGDMSIWDKWDNFTVNRKLDYEICRTGVTVYDKG</sequence>
<dbReference type="InterPro" id="IPR041633">
    <property type="entry name" value="Polbeta"/>
</dbReference>
<comment type="caution">
    <text evidence="2">The sequence shown here is derived from an EMBL/GenBank/DDBJ whole genome shotgun (WGS) entry which is preliminary data.</text>
</comment>
<dbReference type="EMBL" id="VUNR01000019">
    <property type="protein sequence ID" value="MSU09261.1"/>
    <property type="molecule type" value="Genomic_DNA"/>
</dbReference>
<protein>
    <recommendedName>
        <fullName evidence="1">Polymerase beta nucleotidyltransferase domain-containing protein</fullName>
    </recommendedName>
</protein>
<reference evidence="2 3" key="1">
    <citation type="submission" date="2019-08" db="EMBL/GenBank/DDBJ databases">
        <title>In-depth cultivation of the pig gut microbiome towards novel bacterial diversity and tailored functional studies.</title>
        <authorList>
            <person name="Wylensek D."/>
            <person name="Hitch T.C.A."/>
            <person name="Clavel T."/>
        </authorList>
    </citation>
    <scope>NUCLEOTIDE SEQUENCE [LARGE SCALE GENOMIC DNA]</scope>
    <source>
        <strain evidence="2 3">WCA-693-APC-5D-A</strain>
    </source>
</reference>
<dbReference type="RefSeq" id="WP_154407432.1">
    <property type="nucleotide sequence ID" value="NZ_VUNR01000019.1"/>
</dbReference>
<dbReference type="Pfam" id="PF18765">
    <property type="entry name" value="Polbeta"/>
    <property type="match status" value="1"/>
</dbReference>
<accession>A0A6I2UJA2</accession>